<dbReference type="PANTHER" id="PTHR43014:SF2">
    <property type="entry name" value="MERCURIC REDUCTASE"/>
    <property type="match status" value="1"/>
</dbReference>
<dbReference type="SUPFAM" id="SSF51905">
    <property type="entry name" value="FAD/NAD(P)-binding domain"/>
    <property type="match status" value="1"/>
</dbReference>
<dbReference type="Gene3D" id="3.50.50.60">
    <property type="entry name" value="FAD/NAD(P)-binding domain"/>
    <property type="match status" value="2"/>
</dbReference>
<evidence type="ECO:0000313" key="12">
    <source>
        <dbReference type="EMBL" id="MDC7789929.1"/>
    </source>
</evidence>
<evidence type="ECO:0000256" key="2">
    <source>
        <dbReference type="ARBA" id="ARBA00007532"/>
    </source>
</evidence>
<dbReference type="PROSITE" id="PS00076">
    <property type="entry name" value="PYRIDINE_REDOX_1"/>
    <property type="match status" value="1"/>
</dbReference>
<dbReference type="PRINTS" id="PR00368">
    <property type="entry name" value="FADPNR"/>
</dbReference>
<reference evidence="12" key="1">
    <citation type="journal article" date="2023" name="Microbiol Resour">
        <title>Genome Sequences of Rhodoplanes serenus and Two Thermotolerant Strains, Rhodoplanes tepidamans and 'Rhodoplanes cryptolactis,' Further Refine the Genus.</title>
        <authorList>
            <person name="Rayyan A.A."/>
            <person name="Kyndt J.A."/>
        </authorList>
    </citation>
    <scope>NUCLEOTIDE SEQUENCE</scope>
    <source>
        <strain evidence="12">DSM 9987</strain>
    </source>
</reference>
<comment type="caution">
    <text evidence="12">The sequence shown here is derived from an EMBL/GenBank/DDBJ whole genome shotgun (WGS) entry which is preliminary data.</text>
</comment>
<keyword evidence="13" id="KW-1185">Reference proteome</keyword>
<dbReference type="InterPro" id="IPR023753">
    <property type="entry name" value="FAD/NAD-binding_dom"/>
</dbReference>
<evidence type="ECO:0000256" key="7">
    <source>
        <dbReference type="ARBA" id="ARBA00023157"/>
    </source>
</evidence>
<dbReference type="Proteomes" id="UP001165652">
    <property type="component" value="Unassembled WGS sequence"/>
</dbReference>
<keyword evidence="5" id="KW-0521">NADP</keyword>
<keyword evidence="6 9" id="KW-0560">Oxidoreductase</keyword>
<comment type="cofactor">
    <cofactor evidence="1">
        <name>FAD</name>
        <dbReference type="ChEBI" id="CHEBI:57692"/>
    </cofactor>
</comment>
<dbReference type="InterPro" id="IPR016156">
    <property type="entry name" value="FAD/NAD-linked_Rdtase_dimer_sf"/>
</dbReference>
<keyword evidence="8 9" id="KW-0676">Redox-active center</keyword>
<dbReference type="SUPFAM" id="SSF55424">
    <property type="entry name" value="FAD/NAD-linked reductases, dimerisation (C-terminal) domain"/>
    <property type="match status" value="1"/>
</dbReference>
<proteinExistence type="inferred from homology"/>
<evidence type="ECO:0000256" key="6">
    <source>
        <dbReference type="ARBA" id="ARBA00023002"/>
    </source>
</evidence>
<comment type="similarity">
    <text evidence="2 9">Belongs to the class-I pyridine nucleotide-disulfide oxidoreductase family.</text>
</comment>
<dbReference type="Pfam" id="PF02852">
    <property type="entry name" value="Pyr_redox_dim"/>
    <property type="match status" value="1"/>
</dbReference>
<dbReference type="EMBL" id="JAQQLI010000102">
    <property type="protein sequence ID" value="MDC7789929.1"/>
    <property type="molecule type" value="Genomic_DNA"/>
</dbReference>
<evidence type="ECO:0000259" key="11">
    <source>
        <dbReference type="Pfam" id="PF07992"/>
    </source>
</evidence>
<keyword evidence="7" id="KW-1015">Disulfide bond</keyword>
<accession>A0ABT5JK27</accession>
<protein>
    <submittedName>
        <fullName evidence="12">FAD-dependent oxidoreductase</fullName>
    </submittedName>
</protein>
<dbReference type="PRINTS" id="PR00411">
    <property type="entry name" value="PNDRDTASEI"/>
</dbReference>
<dbReference type="Gene3D" id="3.30.390.30">
    <property type="match status" value="1"/>
</dbReference>
<evidence type="ECO:0000256" key="3">
    <source>
        <dbReference type="ARBA" id="ARBA00022630"/>
    </source>
</evidence>
<feature type="domain" description="Pyridine nucleotide-disulphide oxidoreductase dimerisation" evidence="10">
    <location>
        <begin position="352"/>
        <end position="458"/>
    </location>
</feature>
<evidence type="ECO:0000256" key="5">
    <source>
        <dbReference type="ARBA" id="ARBA00022857"/>
    </source>
</evidence>
<dbReference type="InterPro" id="IPR036188">
    <property type="entry name" value="FAD/NAD-bd_sf"/>
</dbReference>
<sequence length="484" mass="50248">MTARLTPDLCVIGAGAAGLSVAAAAAGFGVPVVLVERGRMGGECLNTGCVPSKALIAAARHAHAIAQAPRFGVDCGPPTVDWQTVKAHLRGVIDGIAPVDSAARFAGLGVTVIRGTARFTGPGTLRVDGGPEIAARRTVIATGAVPAIPPIPGLADAPVLTSETVFELDRLPAHLIVIGAGAVGLELGQAFRRLGSAVTLIEAGTPLAGEDPEMADVVLAALRREGIALHTGTTVTRAERHRDGIAVTLARGGTPAGGATPGHGGTLSGSHLLVAAGRRPDLAALELDRAGIAHGPDGIVVDRGLRTTNRRVYAIGDAIAGPRLTHAASHQAGLVVRSALFRLPVRFDAELIPRTVFTDPELARIGPTEVALRGRGVGPRVLRWPLHDNDRARAERDTSGHVKLVTTRRGRILGASMVGTQAGELITTVALAVRHRLGVRDLAEQVVPYPTRGEIGKRAAMTYYARSLTSPAVRRMIGWLRRLG</sequence>
<dbReference type="InterPro" id="IPR001100">
    <property type="entry name" value="Pyr_nuc-diS_OxRdtase"/>
</dbReference>
<dbReference type="InterPro" id="IPR012999">
    <property type="entry name" value="Pyr_OxRdtase_I_AS"/>
</dbReference>
<reference evidence="12" key="2">
    <citation type="submission" date="2023-02" db="EMBL/GenBank/DDBJ databases">
        <authorList>
            <person name="Rayyan A."/>
            <person name="Meyer T."/>
            <person name="Kyndt J.A."/>
        </authorList>
    </citation>
    <scope>NUCLEOTIDE SEQUENCE</scope>
    <source>
        <strain evidence="12">DSM 9987</strain>
    </source>
</reference>
<gene>
    <name evidence="12" type="ORF">PQJ73_29980</name>
</gene>
<name>A0ABT5JK27_RHOTP</name>
<evidence type="ECO:0000256" key="4">
    <source>
        <dbReference type="ARBA" id="ARBA00022827"/>
    </source>
</evidence>
<evidence type="ECO:0000256" key="8">
    <source>
        <dbReference type="ARBA" id="ARBA00023284"/>
    </source>
</evidence>
<keyword evidence="3 9" id="KW-0285">Flavoprotein</keyword>
<feature type="domain" description="FAD/NAD(P)-binding" evidence="11">
    <location>
        <begin position="8"/>
        <end position="332"/>
    </location>
</feature>
<evidence type="ECO:0000313" key="13">
    <source>
        <dbReference type="Proteomes" id="UP001165652"/>
    </source>
</evidence>
<evidence type="ECO:0000256" key="9">
    <source>
        <dbReference type="RuleBase" id="RU003691"/>
    </source>
</evidence>
<dbReference type="Pfam" id="PF07992">
    <property type="entry name" value="Pyr_redox_2"/>
    <property type="match status" value="1"/>
</dbReference>
<dbReference type="PANTHER" id="PTHR43014">
    <property type="entry name" value="MERCURIC REDUCTASE"/>
    <property type="match status" value="1"/>
</dbReference>
<evidence type="ECO:0000259" key="10">
    <source>
        <dbReference type="Pfam" id="PF02852"/>
    </source>
</evidence>
<dbReference type="RefSeq" id="WP_272780749.1">
    <property type="nucleotide sequence ID" value="NZ_JAQQLI010000102.1"/>
</dbReference>
<dbReference type="InterPro" id="IPR004099">
    <property type="entry name" value="Pyr_nucl-diS_OxRdtase_dimer"/>
</dbReference>
<organism evidence="12 13">
    <name type="scientific">Rhodoplanes tepidamans</name>
    <name type="common">Rhodoplanes cryptolactis</name>
    <dbReference type="NCBI Taxonomy" id="200616"/>
    <lineage>
        <taxon>Bacteria</taxon>
        <taxon>Pseudomonadati</taxon>
        <taxon>Pseudomonadota</taxon>
        <taxon>Alphaproteobacteria</taxon>
        <taxon>Hyphomicrobiales</taxon>
        <taxon>Nitrobacteraceae</taxon>
        <taxon>Rhodoplanes</taxon>
    </lineage>
</organism>
<dbReference type="PIRSF" id="PIRSF000350">
    <property type="entry name" value="Mercury_reductase_MerA"/>
    <property type="match status" value="1"/>
</dbReference>
<keyword evidence="4 9" id="KW-0274">FAD</keyword>
<evidence type="ECO:0000256" key="1">
    <source>
        <dbReference type="ARBA" id="ARBA00001974"/>
    </source>
</evidence>